<dbReference type="InterPro" id="IPR005835">
    <property type="entry name" value="NTP_transferase_dom"/>
</dbReference>
<dbReference type="Gene3D" id="2.160.10.10">
    <property type="entry name" value="Hexapeptide repeat proteins"/>
    <property type="match status" value="1"/>
</dbReference>
<keyword evidence="2" id="KW-0808">Transferase</keyword>
<gene>
    <name evidence="2" type="primary">rfbA</name>
    <name evidence="2" type="ordered locus">SGRA_3084</name>
</gene>
<dbReference type="Proteomes" id="UP000007519">
    <property type="component" value="Chromosome"/>
</dbReference>
<dbReference type="PANTHER" id="PTHR42883:SF2">
    <property type="entry name" value="THYMIDYLYLTRANSFERASE"/>
    <property type="match status" value="1"/>
</dbReference>
<dbReference type="eggNOG" id="COG0448">
    <property type="taxonomic scope" value="Bacteria"/>
</dbReference>
<dbReference type="SUPFAM" id="SSF53448">
    <property type="entry name" value="Nucleotide-diphospho-sugar transferases"/>
    <property type="match status" value="1"/>
</dbReference>
<organism evidence="2 3">
    <name type="scientific">Saprospira grandis (strain Lewin)</name>
    <dbReference type="NCBI Taxonomy" id="984262"/>
    <lineage>
        <taxon>Bacteria</taxon>
        <taxon>Pseudomonadati</taxon>
        <taxon>Bacteroidota</taxon>
        <taxon>Saprospiria</taxon>
        <taxon>Saprospirales</taxon>
        <taxon>Saprospiraceae</taxon>
        <taxon>Saprospira</taxon>
    </lineage>
</organism>
<dbReference type="KEGG" id="sgn:SGRA_3084"/>
<protein>
    <submittedName>
        <fullName evidence="2">Nucleotidyl transferase</fullName>
        <ecNumber evidence="2">2.7.7.24</ecNumber>
    </submittedName>
</protein>
<keyword evidence="3" id="KW-1185">Reference proteome</keyword>
<dbReference type="GO" id="GO:0008879">
    <property type="term" value="F:glucose-1-phosphate thymidylyltransferase activity"/>
    <property type="evidence" value="ECO:0007669"/>
    <property type="project" value="UniProtKB-EC"/>
</dbReference>
<dbReference type="eggNOG" id="COG1209">
    <property type="taxonomic scope" value="Bacteria"/>
</dbReference>
<dbReference type="CDD" id="cd04181">
    <property type="entry name" value="NTP_transferase"/>
    <property type="match status" value="1"/>
</dbReference>
<dbReference type="Gene3D" id="3.90.550.10">
    <property type="entry name" value="Spore Coat Polysaccharide Biosynthesis Protein SpsA, Chain A"/>
    <property type="match status" value="1"/>
</dbReference>
<evidence type="ECO:0000313" key="2">
    <source>
        <dbReference type="EMBL" id="AFC25812.1"/>
    </source>
</evidence>
<dbReference type="PANTHER" id="PTHR42883">
    <property type="entry name" value="GLUCOSE-1-PHOSPHATE THYMIDYLTRANSFERASE"/>
    <property type="match status" value="1"/>
</dbReference>
<dbReference type="EC" id="2.7.7.24" evidence="2"/>
<dbReference type="EMBL" id="CP002831">
    <property type="protein sequence ID" value="AFC25812.1"/>
    <property type="molecule type" value="Genomic_DNA"/>
</dbReference>
<dbReference type="InterPro" id="IPR029044">
    <property type="entry name" value="Nucleotide-diphossugar_trans"/>
</dbReference>
<keyword evidence="2" id="KW-0548">Nucleotidyltransferase</keyword>
<sequence length="331" mass="36905">MKALIPVAGAGTRLRPHTYTQPKPLIPVAGKPIIAAIIEQLQEYGIEEFVFVIGYLGDKIRKYIEDSYPDLKKVFIYQEKRLGLGHAIWLAQKEFMQEPEFLIMLGDTILDGDLQGILSSKTTCLGVKKVEDPREFGVVVLDEDRYIRKVVEKPRIPKSNMAIVGIYKICEVPELIAALSYIIEHEVKTMDEFQLTDALMQMVRLGCKISVCPISNWFDCGKKEILLATNAMLLQRRDREEGTHYSFTNTIIIPPVRIGKGCKIENSILGPNVSVGDGAQLKQAIIYDSIIGNYASIEEAVLQRSIIGSDASVKGLSQSLNIGDNTEIDFS</sequence>
<dbReference type="HOGENOM" id="CLU_029499_0_1_10"/>
<feature type="domain" description="Nucleotidyl transferase" evidence="1">
    <location>
        <begin position="2"/>
        <end position="234"/>
    </location>
</feature>
<accession>H6KZN6</accession>
<dbReference type="AlphaFoldDB" id="H6KZN6"/>
<evidence type="ECO:0000313" key="3">
    <source>
        <dbReference type="Proteomes" id="UP000007519"/>
    </source>
</evidence>
<evidence type="ECO:0000259" key="1">
    <source>
        <dbReference type="Pfam" id="PF00483"/>
    </source>
</evidence>
<dbReference type="OrthoDB" id="9803871at2"/>
<dbReference type="STRING" id="984262.SGRA_3084"/>
<proteinExistence type="predicted"/>
<dbReference type="RefSeq" id="WP_015693411.1">
    <property type="nucleotide sequence ID" value="NC_016940.1"/>
</dbReference>
<reference evidence="2 3" key="1">
    <citation type="journal article" date="2012" name="Stand. Genomic Sci.">
        <title>Complete genome sequencing and analysis of Saprospira grandis str. Lewin, a predatory marine bacterium.</title>
        <authorList>
            <person name="Saw J.H."/>
            <person name="Yuryev A."/>
            <person name="Kanbe M."/>
            <person name="Hou S."/>
            <person name="Young A.G."/>
            <person name="Aizawa S."/>
            <person name="Alam M."/>
        </authorList>
    </citation>
    <scope>NUCLEOTIDE SEQUENCE [LARGE SCALE GENOMIC DNA]</scope>
    <source>
        <strain evidence="2 3">Lewin</strain>
    </source>
</reference>
<name>H6KZN6_SAPGL</name>
<dbReference type="Pfam" id="PF00483">
    <property type="entry name" value="NTP_transferase"/>
    <property type="match status" value="1"/>
</dbReference>